<dbReference type="Proteomes" id="UP000053370">
    <property type="component" value="Unassembled WGS sequence"/>
</dbReference>
<accession>A0A0S7BMQ2</accession>
<name>A0A0S7BMQ2_9CHLR</name>
<dbReference type="OrthoDB" id="1684758at2"/>
<organism evidence="2">
    <name type="scientific">Flexilinea flocculi</name>
    <dbReference type="NCBI Taxonomy" id="1678840"/>
    <lineage>
        <taxon>Bacteria</taxon>
        <taxon>Bacillati</taxon>
        <taxon>Chloroflexota</taxon>
        <taxon>Anaerolineae</taxon>
        <taxon>Anaerolineales</taxon>
        <taxon>Anaerolineaceae</taxon>
        <taxon>Flexilinea</taxon>
    </lineage>
</organism>
<dbReference type="EMBL" id="DF968181">
    <property type="protein sequence ID" value="GAP41674.1"/>
    <property type="molecule type" value="Genomic_DNA"/>
</dbReference>
<proteinExistence type="predicted"/>
<evidence type="ECO:0008006" key="4">
    <source>
        <dbReference type="Google" id="ProtNLM"/>
    </source>
</evidence>
<feature type="region of interest" description="Disordered" evidence="1">
    <location>
        <begin position="35"/>
        <end position="82"/>
    </location>
</feature>
<evidence type="ECO:0000256" key="1">
    <source>
        <dbReference type="SAM" id="MobiDB-lite"/>
    </source>
</evidence>
<sequence>MARIRCKYLDCAFLDEGYCSAALVELDSNKGCLTYSPNAETPVEDDWVDTDTEDLEDWEDLTEEDDEDKDDDPWMEDEEDEF</sequence>
<keyword evidence="3" id="KW-1185">Reference proteome</keyword>
<evidence type="ECO:0000313" key="2">
    <source>
        <dbReference type="EMBL" id="GAP41674.1"/>
    </source>
</evidence>
<feature type="compositionally biased region" description="Acidic residues" evidence="1">
    <location>
        <begin position="42"/>
        <end position="82"/>
    </location>
</feature>
<dbReference type="AlphaFoldDB" id="A0A0S7BMQ2"/>
<evidence type="ECO:0000313" key="3">
    <source>
        <dbReference type="Proteomes" id="UP000053370"/>
    </source>
</evidence>
<dbReference type="RefSeq" id="WP_062283381.1">
    <property type="nucleotide sequence ID" value="NZ_DF968181.1"/>
</dbReference>
<gene>
    <name evidence="2" type="ORF">ATC1_131668</name>
</gene>
<protein>
    <recommendedName>
        <fullName evidence="4">DUF1540 domain-containing protein</fullName>
    </recommendedName>
</protein>
<reference evidence="2" key="1">
    <citation type="journal article" date="2015" name="Genome Announc.">
        <title>Draft Genome Sequence of Anaerolineae Strain TC1, a Novel Isolate from a Methanogenic Wastewater Treatment System.</title>
        <authorList>
            <person name="Matsuura N."/>
            <person name="Tourlousse D.M."/>
            <person name="Sun L."/>
            <person name="Toyonaga M."/>
            <person name="Kuroda K."/>
            <person name="Ohashi A."/>
            <person name="Cruz R."/>
            <person name="Yamaguchi T."/>
            <person name="Sekiguchi Y."/>
        </authorList>
    </citation>
    <scope>NUCLEOTIDE SEQUENCE [LARGE SCALE GENOMIC DNA]</scope>
    <source>
        <strain evidence="2">TC1</strain>
    </source>
</reference>